<feature type="domain" description="C2" evidence="8">
    <location>
        <begin position="1527"/>
        <end position="1658"/>
    </location>
</feature>
<accession>A0AAD9GUA4</accession>
<keyword evidence="3" id="KW-0677">Repeat</keyword>
<evidence type="ECO:0000256" key="1">
    <source>
        <dbReference type="ARBA" id="ARBA00004167"/>
    </source>
</evidence>
<evidence type="ECO:0000259" key="8">
    <source>
        <dbReference type="PROSITE" id="PS50004"/>
    </source>
</evidence>
<protein>
    <submittedName>
        <fullName evidence="9">Myoferlin</fullName>
    </submittedName>
</protein>
<feature type="domain" description="C2" evidence="8">
    <location>
        <begin position="231"/>
        <end position="374"/>
    </location>
</feature>
<dbReference type="InterPro" id="IPR000008">
    <property type="entry name" value="C2_dom"/>
</dbReference>
<name>A0AAD9GUA4_9STRA</name>
<feature type="transmembrane region" description="Helical" evidence="7">
    <location>
        <begin position="1851"/>
        <end position="1878"/>
    </location>
</feature>
<keyword evidence="4 7" id="KW-1133">Transmembrane helix</keyword>
<evidence type="ECO:0000256" key="6">
    <source>
        <dbReference type="SAM" id="MobiDB-lite"/>
    </source>
</evidence>
<evidence type="ECO:0000256" key="7">
    <source>
        <dbReference type="SAM" id="Phobius"/>
    </source>
</evidence>
<dbReference type="InterPro" id="IPR012968">
    <property type="entry name" value="FerIin_dom"/>
</dbReference>
<comment type="caution">
    <text evidence="9">The sequence shown here is derived from an EMBL/GenBank/DDBJ whole genome shotgun (WGS) entry which is preliminary data.</text>
</comment>
<dbReference type="PANTHER" id="PTHR12546">
    <property type="entry name" value="FER-1-LIKE"/>
    <property type="match status" value="1"/>
</dbReference>
<evidence type="ECO:0000256" key="3">
    <source>
        <dbReference type="ARBA" id="ARBA00022737"/>
    </source>
</evidence>
<feature type="domain" description="C2" evidence="8">
    <location>
        <begin position="1367"/>
        <end position="1485"/>
    </location>
</feature>
<dbReference type="SMART" id="SM00239">
    <property type="entry name" value="C2"/>
    <property type="match status" value="6"/>
</dbReference>
<dbReference type="EMBL" id="JASMQC010000006">
    <property type="protein sequence ID" value="KAK1944253.1"/>
    <property type="molecule type" value="Genomic_DNA"/>
</dbReference>
<comment type="subcellular location">
    <subcellularLocation>
        <location evidence="1">Membrane</location>
        <topology evidence="1">Single-pass membrane protein</topology>
    </subcellularLocation>
</comment>
<keyword evidence="5 7" id="KW-0472">Membrane</keyword>
<dbReference type="SMART" id="SM01202">
    <property type="entry name" value="FerI"/>
    <property type="match status" value="1"/>
</dbReference>
<gene>
    <name evidence="9" type="ORF">P3T76_004165</name>
</gene>
<evidence type="ECO:0000256" key="5">
    <source>
        <dbReference type="ARBA" id="ARBA00023136"/>
    </source>
</evidence>
<dbReference type="GO" id="GO:0016020">
    <property type="term" value="C:membrane"/>
    <property type="evidence" value="ECO:0007669"/>
    <property type="project" value="UniProtKB-SubCell"/>
</dbReference>
<keyword evidence="2 7" id="KW-0812">Transmembrane</keyword>
<keyword evidence="10" id="KW-1185">Reference proteome</keyword>
<sequence length="1889" mass="212475">MYFEHSEIEDTEDAPVEILPKEVRLAEDGGRHLSPVILSTSFLTFLLLLDDTLPNSLVITVLQARHLQPSPLRSTLSCYVKLSSLGVEYKTSVMTKTREPRWHEVFVFRAVDWTTNVTVSLRDRLPLKMHFLGQVAISSADIANLPGMITRRWFRLRDQGITGQFTGAELELKVALVYTKANDQSLSQTGPAAMEIQREVDPALVDIMVGQEDETEEEAAARTKALLRRETQEREASAALAALKQGDYQVQVHIIEARDLKGENLSGTSDPYCQVEILGKSRKTATRYDTLGCVFDEMLFFNFSNIGRHELREASIKVRQANFYGAVLILTILFLKISVYDKERILKDNLIGVYQLDCLSVYAQPDHELYRQWIAVHDNLNEKDRGIQGFLLVSVVVLGPGDSLRVHDREAEMEVELTEATGEKADDSPSTASPLVLVPPSIELKLQFLVVRVLRAEHLPAMDTGSLIGAPGIDAYLQVAFAANVPCKTSVVTVKGRGQLAPDFYEELWLPVRIPTFSRHIGLSVWDRDLTSPNELVGVASHDFLQVPIDPLAGQVAFDKPPGSPERVNLKLEDSDEEIEIEEDLTETGMREQLEVEEAQHQIIAAAPRWYNFYGPPLRGTNSKRKKLVSRHPELGSTYRGRVLLSMIRMESPKPEDGEKMRVKSMSEADRERFEKTVPKTVKYMLRGALYSGVELPRSSSPITGNPSQVRVKISLGPYSITYESHEVAKDGTATFEQCLDHRSVLELPADLTQIPDIIVTLSRTIGGVVSTSPEDFISVSFARFRSEDVFARGFTGKPQWVMLREEITRRQTRHALETSQTPGVLLLKLGFGRLEMATRHPWVDEADSSELFAPFRSPRVHREIRVHIFQARGLEASIGVAREPNPAVNVRCCGQQKRTTTRPSTCSPLFYETLVFLTNVPASDVVYTPEILFQMKDMNGSTTLGELRLSLTSAVRSVATAGSPKPRWYELKRPRSRSSTSVGLLLAEQAGGGVAGQVLIAIQYIDHKGPVPPAILREPAPITPKYTEANLDIVALGVRHLKALSTLGIRRPHVEFELVGGSFLDEPKIKRIESFITPIPKWKQTEFDKPKGNSISNKNANFLDRIVARVKLPVDILYAPQLQIRVCDSTLGGLRKTTLASCTVDLATKLPWSPTYRVEIAAGSGSPFRSPSKRKKNAKGQQWGENPKDEDEFGDFLLDEEQPEEEMARSKDDGVGVGDLSLPSVSYVHTRVSNVLALDTDPALFEQRRREEQRRYNAGKSALLLSNRAKDRGSALESPKNSEQPRVPYLQGRDWWISQYGGEELENYFSTPALETYQLQRPVLSRPSLLSFERVRVLLRAGIFKGRITVIERRTSSDSRSPEQERAKQESLELRRLQNGPQPVLVRVYVLRGQNLHARSSNNKPNPYLRLKLGGDRINDQANACTSTLQPEFFRMFELETTLPGASQLDISVWDRGLISDQLIGSTTIDLEERWFHREWQEIGDDPSSGERDNKLKPIEYRHLYVPQNRSTSQGFVQLWVDILTTQEAVRVKPVDISPPEPKKFEVRVVVWRAENVQDQVQSEINDYFVKAWMENNDSGSEKAESTDTHWRCSNGKPCWNWRLILKTEFPPRSPEMARLHLQLWDKDVLKWNDVLGEAQLDLYKWLRRAYETNRSVAPFLELKLLSQQPVINIDVPKEDSEDTDEDFNENFYEEEEDMDIKLLPGEGSSLLDKTAKKPAEKKKKSVKKQQEPSAATRKLAKAQKDEAEAEAALSGLLDFVGLGRLPDDAEWIPIYFTDREAAVAMEMGQIGISLQIVPEDEAETSPVGKGQNPPNLNPYLPPPVGRMRLTANPIAMFKVLVGPKMCLRLSLLCCCFGCIAFISVFGATVMSTLTYLQSIEARHKRGP</sequence>
<organism evidence="9 10">
    <name type="scientific">Phytophthora citrophthora</name>
    <dbReference type="NCBI Taxonomy" id="4793"/>
    <lineage>
        <taxon>Eukaryota</taxon>
        <taxon>Sar</taxon>
        <taxon>Stramenopiles</taxon>
        <taxon>Oomycota</taxon>
        <taxon>Peronosporomycetes</taxon>
        <taxon>Peronosporales</taxon>
        <taxon>Peronosporaceae</taxon>
        <taxon>Phytophthora</taxon>
    </lineage>
</organism>
<evidence type="ECO:0000313" key="10">
    <source>
        <dbReference type="Proteomes" id="UP001259832"/>
    </source>
</evidence>
<dbReference type="CDD" id="cd04011">
    <property type="entry name" value="C2B_Ferlin"/>
    <property type="match status" value="1"/>
</dbReference>
<feature type="domain" description="C2" evidence="8">
    <location>
        <begin position="37"/>
        <end position="154"/>
    </location>
</feature>
<reference evidence="9" key="1">
    <citation type="submission" date="2023-08" db="EMBL/GenBank/DDBJ databases">
        <title>Reference Genome Resource for the Citrus Pathogen Phytophthora citrophthora.</title>
        <authorList>
            <person name="Moller H."/>
            <person name="Coetzee B."/>
            <person name="Rose L.J."/>
            <person name="Van Niekerk J.M."/>
        </authorList>
    </citation>
    <scope>NUCLEOTIDE SEQUENCE</scope>
    <source>
        <strain evidence="9">STE-U-9442</strain>
    </source>
</reference>
<dbReference type="Pfam" id="PF00168">
    <property type="entry name" value="C2"/>
    <property type="match status" value="6"/>
</dbReference>
<dbReference type="CDD" id="cd00030">
    <property type="entry name" value="C2"/>
    <property type="match status" value="2"/>
</dbReference>
<feature type="domain" description="C2" evidence="8">
    <location>
        <begin position="428"/>
        <end position="557"/>
    </location>
</feature>
<evidence type="ECO:0000256" key="2">
    <source>
        <dbReference type="ARBA" id="ARBA00022692"/>
    </source>
</evidence>
<feature type="region of interest" description="Disordered" evidence="6">
    <location>
        <begin position="1164"/>
        <end position="1194"/>
    </location>
</feature>
<dbReference type="GO" id="GO:0007009">
    <property type="term" value="P:plasma membrane organization"/>
    <property type="evidence" value="ECO:0007669"/>
    <property type="project" value="TreeGrafter"/>
</dbReference>
<dbReference type="InterPro" id="IPR037724">
    <property type="entry name" value="C2E_Ferlin"/>
</dbReference>
<dbReference type="Gene3D" id="2.60.40.150">
    <property type="entry name" value="C2 domain"/>
    <property type="match status" value="6"/>
</dbReference>
<dbReference type="PANTHER" id="PTHR12546:SF33">
    <property type="entry name" value="SPERM VESICLE FUSION PROTEIN FER-1"/>
    <property type="match status" value="1"/>
</dbReference>
<dbReference type="PROSITE" id="PS50004">
    <property type="entry name" value="C2"/>
    <property type="match status" value="6"/>
</dbReference>
<feature type="region of interest" description="Disordered" evidence="6">
    <location>
        <begin position="1705"/>
        <end position="1745"/>
    </location>
</feature>
<dbReference type="InterPro" id="IPR035892">
    <property type="entry name" value="C2_domain_sf"/>
</dbReference>
<dbReference type="SUPFAM" id="SSF49562">
    <property type="entry name" value="C2 domain (Calcium/lipid-binding domain, CaLB)"/>
    <property type="match status" value="6"/>
</dbReference>
<evidence type="ECO:0000313" key="9">
    <source>
        <dbReference type="EMBL" id="KAK1944253.1"/>
    </source>
</evidence>
<dbReference type="CDD" id="cd04037">
    <property type="entry name" value="C2E_Ferlin"/>
    <property type="match status" value="1"/>
</dbReference>
<dbReference type="InterPro" id="IPR037721">
    <property type="entry name" value="Ferlin"/>
</dbReference>
<feature type="domain" description="C2" evidence="8">
    <location>
        <begin position="848"/>
        <end position="970"/>
    </location>
</feature>
<evidence type="ECO:0000256" key="4">
    <source>
        <dbReference type="ARBA" id="ARBA00022989"/>
    </source>
</evidence>
<proteinExistence type="predicted"/>
<dbReference type="Proteomes" id="UP001259832">
    <property type="component" value="Unassembled WGS sequence"/>
</dbReference>
<dbReference type="InterPro" id="IPR037720">
    <property type="entry name" value="C2B_Ferlin"/>
</dbReference>